<comment type="caution">
    <text evidence="2">The sequence shown here is derived from an EMBL/GenBank/DDBJ whole genome shotgun (WGS) entry which is preliminary data.</text>
</comment>
<dbReference type="AlphaFoldDB" id="A0ABC8U843"/>
<reference evidence="2 3" key="1">
    <citation type="submission" date="2024-02" db="EMBL/GenBank/DDBJ databases">
        <authorList>
            <person name="Vignale AGUSTIN F."/>
            <person name="Sosa J E."/>
            <person name="Modenutti C."/>
        </authorList>
    </citation>
    <scope>NUCLEOTIDE SEQUENCE [LARGE SCALE GENOMIC DNA]</scope>
</reference>
<keyword evidence="3" id="KW-1185">Reference proteome</keyword>
<evidence type="ECO:0000256" key="1">
    <source>
        <dbReference type="SAM" id="Phobius"/>
    </source>
</evidence>
<keyword evidence="1" id="KW-1133">Transmembrane helix</keyword>
<proteinExistence type="predicted"/>
<evidence type="ECO:0000313" key="3">
    <source>
        <dbReference type="Proteomes" id="UP001642360"/>
    </source>
</evidence>
<feature type="transmembrane region" description="Helical" evidence="1">
    <location>
        <begin position="20"/>
        <end position="41"/>
    </location>
</feature>
<keyword evidence="1" id="KW-0812">Transmembrane</keyword>
<accession>A0ABC8U843</accession>
<feature type="transmembrane region" description="Helical" evidence="1">
    <location>
        <begin position="56"/>
        <end position="75"/>
    </location>
</feature>
<evidence type="ECO:0000313" key="2">
    <source>
        <dbReference type="EMBL" id="CAK9176283.1"/>
    </source>
</evidence>
<organism evidence="2 3">
    <name type="scientific">Ilex paraguariensis</name>
    <name type="common">yerba mate</name>
    <dbReference type="NCBI Taxonomy" id="185542"/>
    <lineage>
        <taxon>Eukaryota</taxon>
        <taxon>Viridiplantae</taxon>
        <taxon>Streptophyta</taxon>
        <taxon>Embryophyta</taxon>
        <taxon>Tracheophyta</taxon>
        <taxon>Spermatophyta</taxon>
        <taxon>Magnoliopsida</taxon>
        <taxon>eudicotyledons</taxon>
        <taxon>Gunneridae</taxon>
        <taxon>Pentapetalae</taxon>
        <taxon>asterids</taxon>
        <taxon>campanulids</taxon>
        <taxon>Aquifoliales</taxon>
        <taxon>Aquifoliaceae</taxon>
        <taxon>Ilex</taxon>
    </lineage>
</organism>
<gene>
    <name evidence="2" type="ORF">ILEXP_LOCUS46123</name>
</gene>
<name>A0ABC8U843_9AQUA</name>
<sequence>MLQFWFLLYVRKNLELFLILYWMANFVVLCLFTVGAIAQLINNWGDLNPHIRMDDIFFLAIFPVFAFLFIVGVWGSSRISMIRESEFGSRWFAIGIRTLCSALQSTFLHSDAIK</sequence>
<dbReference type="Proteomes" id="UP001642360">
    <property type="component" value="Unassembled WGS sequence"/>
</dbReference>
<dbReference type="EMBL" id="CAUOFW020006791">
    <property type="protein sequence ID" value="CAK9176283.1"/>
    <property type="molecule type" value="Genomic_DNA"/>
</dbReference>
<protein>
    <submittedName>
        <fullName evidence="2">Uncharacterized protein</fullName>
    </submittedName>
</protein>
<keyword evidence="1" id="KW-0472">Membrane</keyword>